<dbReference type="Proteomes" id="UP000217792">
    <property type="component" value="Chromosome"/>
</dbReference>
<dbReference type="GO" id="GO:0006633">
    <property type="term" value="P:fatty acid biosynthetic process"/>
    <property type="evidence" value="ECO:0007669"/>
    <property type="project" value="TreeGrafter"/>
</dbReference>
<dbReference type="CDD" id="cd00834">
    <property type="entry name" value="KAS_I_II"/>
    <property type="match status" value="1"/>
</dbReference>
<proteinExistence type="inferred from homology"/>
<dbReference type="InterPro" id="IPR000794">
    <property type="entry name" value="Beta-ketoacyl_synthase"/>
</dbReference>
<dbReference type="AlphaFoldDB" id="A0AAD1FKG4"/>
<accession>A0AAD1FKG4</accession>
<keyword evidence="2 3" id="KW-0808">Transferase</keyword>
<dbReference type="InterPro" id="IPR020841">
    <property type="entry name" value="PKS_Beta-ketoAc_synthase_dom"/>
</dbReference>
<reference evidence="5 6" key="1">
    <citation type="journal article" date="2017" name="Infect. Immun.">
        <title>Characterization of the Pathogenicity of Streptococcus intermedius TYG1620 Isolated from a Human Brain Abscess Based on the Complete Genome Sequence with Transcriptome Analysis and Transposon Mutagenesis in a Murine Subcutaneous Abscess Model.</title>
        <authorList>
            <person name="Hasegawa N."/>
            <person name="Sekizuka T."/>
            <person name="Sugi Y."/>
            <person name="Kawakami N."/>
            <person name="Ogasawara Y."/>
            <person name="Kato K."/>
            <person name="Yamashita A."/>
            <person name="Takeuchi F."/>
            <person name="Kuroda M."/>
        </authorList>
    </citation>
    <scope>NUCLEOTIDE SEQUENCE [LARGE SCALE GENOMIC DNA]</scope>
    <source>
        <strain evidence="5 6">TYG1620</strain>
    </source>
</reference>
<feature type="domain" description="Ketosynthase family 3 (KS3)" evidence="4">
    <location>
        <begin position="1"/>
        <end position="412"/>
    </location>
</feature>
<dbReference type="InterPro" id="IPR014030">
    <property type="entry name" value="Ketoacyl_synth_N"/>
</dbReference>
<dbReference type="PANTHER" id="PTHR11712">
    <property type="entry name" value="POLYKETIDE SYNTHASE-RELATED"/>
    <property type="match status" value="1"/>
</dbReference>
<dbReference type="SMART" id="SM00825">
    <property type="entry name" value="PKS_KS"/>
    <property type="match status" value="1"/>
</dbReference>
<protein>
    <submittedName>
        <fullName evidence="5">3-oxoacyl-ACP synthase</fullName>
    </submittedName>
</protein>
<dbReference type="Pfam" id="PF00109">
    <property type="entry name" value="ketoacyl-synt"/>
    <property type="match status" value="1"/>
</dbReference>
<comment type="similarity">
    <text evidence="1 3">Belongs to the thiolase-like superfamily. Beta-ketoacyl-ACP synthases family.</text>
</comment>
<evidence type="ECO:0000256" key="1">
    <source>
        <dbReference type="ARBA" id="ARBA00008467"/>
    </source>
</evidence>
<dbReference type="SUPFAM" id="SSF53901">
    <property type="entry name" value="Thiolase-like"/>
    <property type="match status" value="2"/>
</dbReference>
<evidence type="ECO:0000256" key="3">
    <source>
        <dbReference type="RuleBase" id="RU003694"/>
    </source>
</evidence>
<organism evidence="5 6">
    <name type="scientific">Streptococcus intermedius</name>
    <dbReference type="NCBI Taxonomy" id="1338"/>
    <lineage>
        <taxon>Bacteria</taxon>
        <taxon>Bacillati</taxon>
        <taxon>Bacillota</taxon>
        <taxon>Bacilli</taxon>
        <taxon>Lactobacillales</taxon>
        <taxon>Streptococcaceae</taxon>
        <taxon>Streptococcus</taxon>
        <taxon>Streptococcus anginosus group</taxon>
    </lineage>
</organism>
<evidence type="ECO:0000313" key="6">
    <source>
        <dbReference type="Proteomes" id="UP000217792"/>
    </source>
</evidence>
<evidence type="ECO:0000313" key="5">
    <source>
        <dbReference type="EMBL" id="BAW17641.1"/>
    </source>
</evidence>
<evidence type="ECO:0000259" key="4">
    <source>
        <dbReference type="PROSITE" id="PS52004"/>
    </source>
</evidence>
<dbReference type="Pfam" id="PF02801">
    <property type="entry name" value="Ketoacyl-synt_C"/>
    <property type="match status" value="1"/>
</dbReference>
<name>A0AAD1FKG4_STRIT</name>
<dbReference type="Gene3D" id="3.40.47.10">
    <property type="match status" value="1"/>
</dbReference>
<sequence length="417" mass="45315">MNRVVVTGIGVVSSLGLNTKEWWKNILEGRSTISFSDKFKEIDIKPQPILAEIANFNFKNQFPHLSQYEKYLDRGMKFGLVAADEAFKDSLGKNTYITEKNNDFGVYIGTTTGGICSAYTSAREYINSGEVLDDKIIYKFPPSSWPALIAHHVKAQGKLQVVGTSCYAGGESVGAAFREIKSGRLKVALAGGLDAPIVTTNYLSFKNIGAAISYEGEKPAEACRPFSKERGGMVFGEGSAFCVLESLEHALARDAKIYAEVLGYSVSSDGENMVHPSRTGSRWSDAIDSALNEAGISSNKIDFVSCHGTGTILNDEAEMRAIKNSISNNIRIGSIKSMLGHSFGGACAIEIIQLIKTLETGWIPPTINFTNFRIGEGKGCIVNNRKEYHKCKYVLKTATGFGGSNLAMVLKGWDCDE</sequence>
<dbReference type="GO" id="GO:0004315">
    <property type="term" value="F:3-oxoacyl-[acyl-carrier-protein] synthase activity"/>
    <property type="evidence" value="ECO:0007669"/>
    <property type="project" value="TreeGrafter"/>
</dbReference>
<dbReference type="PANTHER" id="PTHR11712:SF336">
    <property type="entry name" value="3-OXOACYL-[ACYL-CARRIER-PROTEIN] SYNTHASE, MITOCHONDRIAL"/>
    <property type="match status" value="1"/>
</dbReference>
<evidence type="ECO:0000256" key="2">
    <source>
        <dbReference type="ARBA" id="ARBA00022679"/>
    </source>
</evidence>
<dbReference type="PROSITE" id="PS52004">
    <property type="entry name" value="KS3_2"/>
    <property type="match status" value="1"/>
</dbReference>
<dbReference type="InterPro" id="IPR014031">
    <property type="entry name" value="Ketoacyl_synth_C"/>
</dbReference>
<dbReference type="InterPro" id="IPR016039">
    <property type="entry name" value="Thiolase-like"/>
</dbReference>
<dbReference type="EMBL" id="AP014880">
    <property type="protein sequence ID" value="BAW17641.1"/>
    <property type="molecule type" value="Genomic_DNA"/>
</dbReference>
<dbReference type="RefSeq" id="WP_096363138.1">
    <property type="nucleotide sequence ID" value="NZ_AP014880.1"/>
</dbReference>
<gene>
    <name evidence="5" type="ORF">SITYG_16620</name>
</gene>